<dbReference type="SUPFAM" id="SSF56003">
    <property type="entry name" value="Molybdenum cofactor-binding domain"/>
    <property type="match status" value="2"/>
</dbReference>
<dbReference type="InterPro" id="IPR036856">
    <property type="entry name" value="Ald_Oxase/Xan_DH_a/b_sf"/>
</dbReference>
<dbReference type="Pfam" id="PF02738">
    <property type="entry name" value="MoCoBD_1"/>
    <property type="match status" value="1"/>
</dbReference>
<reference evidence="3" key="1">
    <citation type="submission" date="2017-09" db="EMBL/GenBank/DDBJ databases">
        <authorList>
            <person name="Cho G.-S."/>
            <person name="Oguntoyinbo F.A."/>
            <person name="Cnockaert M."/>
            <person name="Kabisch J."/>
            <person name="Neve H."/>
            <person name="Bockelmann W."/>
            <person name="Wenning M."/>
            <person name="Franz C.M."/>
            <person name="Vandamme P."/>
        </authorList>
    </citation>
    <scope>NUCLEOTIDE SEQUENCE [LARGE SCALE GENOMIC DNA]</scope>
    <source>
        <strain evidence="3">MBT G8648</strain>
    </source>
</reference>
<dbReference type="Pfam" id="PF20256">
    <property type="entry name" value="MoCoBD_2"/>
    <property type="match status" value="2"/>
</dbReference>
<sequence>MAVKSDFTRQSLLLDPDLLVIYRDPITPPKPAPGQPGTHSEFTPLEPEIFIAVLSDGHILAFNGHVDLGTGIRTALAQIVAEELSVPFDNVTMVLGNPFEVPNQGPTIASATIQITAEPLRRAAAQAREYLLTLAARHLNVEREALRCQDGYIQHTSDKHLASVSYGKLLVGARHALKLADSAPLKSISDYTLVGLPTSRVDIPDKATGKLTFVHDLRLPDMLHGRVIRPPYVGYDSGDFMGDSLVAVDESSVTHLPGVVSVVVIGDFVGVVAEREEQAAEAARQLKIEWRPIPGLPQLDNIEQALLELPSKQRVLLEEGDVDSALAAADQPLSRHYVWPFQLHGSIGPSCSVANAKKDALHLWSGTQNPHSLRADLARLTGLDESVITITRMEASGCYGRNCADDVGADAVLLSQAVGRPVRVQLTREQEHTWEPKGAAQYMAIQGGLNTDGSPAGYRFSTRYPSNSAPTLALLLTGAVPPIDIPFEMGDRTSVPPYRYPHRQIICEDVPTLVRASWLRGVSALPNTFAHESYIDELAYLADEDPVAYRLRYLTDARARELVEALINRANWQPGIANANPASNGDWRYGRGFAYAQYVHSKFPGFGAALAAWIIELKVNVQSGRIVVEQLYVGQDAGLMVNPAGVRHQVHGNVIQMLSRTLKERVTFEDGLPTSKEWGGYPILRFSELPPIDVMLLDRPELPPLGVGESTSLPGAPAIANALFDATGARFTHPPFTPETVRDVLKGYFQQPLEAVL</sequence>
<protein>
    <submittedName>
        <fullName evidence="2">Aldehyde dehydrogenase</fullName>
    </submittedName>
</protein>
<dbReference type="InterPro" id="IPR052516">
    <property type="entry name" value="N-heterocyclic_Hydroxylase"/>
</dbReference>
<evidence type="ECO:0000313" key="2">
    <source>
        <dbReference type="EMBL" id="PCF95445.1"/>
    </source>
</evidence>
<dbReference type="AlphaFoldDB" id="A0A2A4HML1"/>
<dbReference type="SUPFAM" id="SSF54665">
    <property type="entry name" value="CO dehydrogenase molybdoprotein N-domain-like"/>
    <property type="match status" value="1"/>
</dbReference>
<dbReference type="InterPro" id="IPR000674">
    <property type="entry name" value="Ald_Oxase/Xan_DH_a/b"/>
</dbReference>
<accession>A0A2A4HML1</accession>
<dbReference type="InterPro" id="IPR037165">
    <property type="entry name" value="AldOxase/xan_DH_Mopterin-bd_sf"/>
</dbReference>
<dbReference type="Proteomes" id="UP000218677">
    <property type="component" value="Unassembled WGS sequence"/>
</dbReference>
<name>A0A2A4HML1_9GAMM</name>
<dbReference type="PANTHER" id="PTHR47495">
    <property type="entry name" value="ALDEHYDE DEHYDROGENASE"/>
    <property type="match status" value="1"/>
</dbReference>
<dbReference type="PIRSF" id="PIRSF036389">
    <property type="entry name" value="IOR_B"/>
    <property type="match status" value="1"/>
</dbReference>
<feature type="domain" description="Aldehyde oxidase/xanthine dehydrogenase a/b hammerhead" evidence="1">
    <location>
        <begin position="208"/>
        <end position="294"/>
    </location>
</feature>
<comment type="caution">
    <text evidence="2">The sequence shown here is derived from an EMBL/GenBank/DDBJ whole genome shotgun (WGS) entry which is preliminary data.</text>
</comment>
<dbReference type="InterPro" id="IPR008274">
    <property type="entry name" value="AldOxase/xan_DH_MoCoBD1"/>
</dbReference>
<dbReference type="RefSeq" id="WP_096651746.1">
    <property type="nucleotide sequence ID" value="NZ_NWUX01000009.1"/>
</dbReference>
<dbReference type="EMBL" id="NWUX01000009">
    <property type="protein sequence ID" value="PCF95445.1"/>
    <property type="molecule type" value="Genomic_DNA"/>
</dbReference>
<organism evidence="2 3">
    <name type="scientific">Vreelandella nigrificans</name>
    <dbReference type="NCBI Taxonomy" id="2042704"/>
    <lineage>
        <taxon>Bacteria</taxon>
        <taxon>Pseudomonadati</taxon>
        <taxon>Pseudomonadota</taxon>
        <taxon>Gammaproteobacteria</taxon>
        <taxon>Oceanospirillales</taxon>
        <taxon>Halomonadaceae</taxon>
        <taxon>Vreelandella</taxon>
    </lineage>
</organism>
<dbReference type="OrthoDB" id="9767994at2"/>
<proteinExistence type="predicted"/>
<dbReference type="SMART" id="SM01008">
    <property type="entry name" value="Ald_Xan_dh_C"/>
    <property type="match status" value="1"/>
</dbReference>
<gene>
    <name evidence="2" type="ORF">CPA45_11800</name>
</gene>
<dbReference type="PANTHER" id="PTHR47495:SF1">
    <property type="entry name" value="BLL3820 PROTEIN"/>
    <property type="match status" value="1"/>
</dbReference>
<dbReference type="InterPro" id="IPR046867">
    <property type="entry name" value="AldOxase/xan_DH_MoCoBD2"/>
</dbReference>
<dbReference type="GO" id="GO:0016491">
    <property type="term" value="F:oxidoreductase activity"/>
    <property type="evidence" value="ECO:0007669"/>
    <property type="project" value="InterPro"/>
</dbReference>
<dbReference type="Gene3D" id="3.90.1170.50">
    <property type="entry name" value="Aldehyde oxidase/xanthine dehydrogenase, a/b hammerhead"/>
    <property type="match status" value="1"/>
</dbReference>
<evidence type="ECO:0000313" key="3">
    <source>
        <dbReference type="Proteomes" id="UP000218677"/>
    </source>
</evidence>
<evidence type="ECO:0000259" key="1">
    <source>
        <dbReference type="SMART" id="SM01008"/>
    </source>
</evidence>
<dbReference type="Gene3D" id="3.30.365.10">
    <property type="entry name" value="Aldehyde oxidase/xanthine dehydrogenase, molybdopterin binding domain"/>
    <property type="match status" value="4"/>
</dbReference>
<dbReference type="InterPro" id="IPR012368">
    <property type="entry name" value="OxRdtase_Mopterin-bd_su_IorB"/>
</dbReference>
<keyword evidence="3" id="KW-1185">Reference proteome</keyword>